<proteinExistence type="predicted"/>
<dbReference type="Gene3D" id="3.10.28.10">
    <property type="entry name" value="Homing endonucleases"/>
    <property type="match status" value="2"/>
</dbReference>
<name>A0A481S1H7_9HYPO</name>
<keyword evidence="2" id="KW-0378">Hydrolase</keyword>
<gene>
    <name evidence="2" type="primary">orf248</name>
</gene>
<keyword evidence="2" id="KW-0540">Nuclease</keyword>
<keyword evidence="2" id="KW-0255">Endonuclease</keyword>
<dbReference type="Pfam" id="PF03161">
    <property type="entry name" value="LAGLIDADG_2"/>
    <property type="match status" value="1"/>
</dbReference>
<dbReference type="GeneID" id="39703256"/>
<organism evidence="2">
    <name type="scientific">Cordyceps cicadae</name>
    <dbReference type="NCBI Taxonomy" id="218633"/>
    <lineage>
        <taxon>Eukaryota</taxon>
        <taxon>Fungi</taxon>
        <taxon>Dikarya</taxon>
        <taxon>Ascomycota</taxon>
        <taxon>Pezizomycotina</taxon>
        <taxon>Sordariomycetes</taxon>
        <taxon>Hypocreomycetidae</taxon>
        <taxon>Hypocreales</taxon>
        <taxon>Cordycipitaceae</taxon>
        <taxon>Cordyceps</taxon>
    </lineage>
</organism>
<accession>A0A481S1H7</accession>
<dbReference type="SUPFAM" id="SSF55608">
    <property type="entry name" value="Homing endonucleases"/>
    <property type="match status" value="1"/>
</dbReference>
<reference evidence="2" key="2">
    <citation type="journal article" date="2019" name="Environ. Microbiol.">
        <title>The complete mitochondrial genome of the Chan-hua fungus Isaria cicadae: a tale of intron evolution in Cordycipitaceae.</title>
        <authorList>
            <person name="Fan W.W."/>
            <person name="Zhang S."/>
            <person name="Zhang Y.J."/>
        </authorList>
    </citation>
    <scope>NUCLEOTIDE SEQUENCE</scope>
    <source>
        <strain evidence="2">CCAD02</strain>
    </source>
</reference>
<dbReference type="GO" id="GO:0004519">
    <property type="term" value="F:endonuclease activity"/>
    <property type="evidence" value="ECO:0007669"/>
    <property type="project" value="UniProtKB-KW"/>
</dbReference>
<dbReference type="InterPro" id="IPR027434">
    <property type="entry name" value="Homing_endonucl"/>
</dbReference>
<sequence length="248" mass="29249">MQVIEFKWNLFNLYIHILYRIYNTQRFFSFNSNINIFNDSINKYKKEYELTKEQDEAIIGVILGDGSLERGKSTYNTRLRIEHNYPEQESYVLHLYGIFSSLIKSEPTIIIRKPHPITGNIHKSIYVRTLRFPCLNKYHDLFYKDNKKIIPGNIEELITYRGLAHFIMGDGYYNNSEGVIFLCTENFSIEDQQVLIKALSSKLDIKATLNKRTATKSRIRISKSSMDKLVKNVESYFIPEMLYKLNKQ</sequence>
<evidence type="ECO:0000313" key="2">
    <source>
        <dbReference type="EMBL" id="QBG64871.1"/>
    </source>
</evidence>
<protein>
    <submittedName>
        <fullName evidence="2">LAGLIDADG endonuclease</fullName>
    </submittedName>
</protein>
<dbReference type="EMBL" id="MH922223">
    <property type="protein sequence ID" value="QBG64871.1"/>
    <property type="molecule type" value="Genomic_DNA"/>
</dbReference>
<evidence type="ECO:0000259" key="1">
    <source>
        <dbReference type="Pfam" id="PF03161"/>
    </source>
</evidence>
<dbReference type="InterPro" id="IPR004860">
    <property type="entry name" value="LAGLIDADG_dom"/>
</dbReference>
<dbReference type="RefSeq" id="YP_009577883.1">
    <property type="nucleotide sequence ID" value="NC_041489.1"/>
</dbReference>
<reference evidence="2" key="1">
    <citation type="submission" date="2018-09" db="EMBL/GenBank/DDBJ databases">
        <authorList>
            <person name="Zhang Y.-J."/>
        </authorList>
    </citation>
    <scope>NUCLEOTIDE SEQUENCE</scope>
    <source>
        <strain evidence="2">CCAD02</strain>
    </source>
</reference>
<feature type="domain" description="Homing endonuclease LAGLIDADG" evidence="1">
    <location>
        <begin position="56"/>
        <end position="229"/>
    </location>
</feature>
<keyword evidence="2" id="KW-0496">Mitochondrion</keyword>
<geneLocation type="mitochondrion" evidence="2"/>
<dbReference type="AlphaFoldDB" id="A0A481S1H7"/>